<dbReference type="Pfam" id="PF02706">
    <property type="entry name" value="Wzz"/>
    <property type="match status" value="1"/>
</dbReference>
<feature type="domain" description="Tyrosine-protein kinase G-rich" evidence="13">
    <location>
        <begin position="401"/>
        <end position="470"/>
    </location>
</feature>
<dbReference type="SUPFAM" id="SSF52540">
    <property type="entry name" value="P-loop containing nucleoside triphosphate hydrolases"/>
    <property type="match status" value="1"/>
</dbReference>
<evidence type="ECO:0000256" key="3">
    <source>
        <dbReference type="ARBA" id="ARBA00022692"/>
    </source>
</evidence>
<dbReference type="RefSeq" id="WP_194446777.1">
    <property type="nucleotide sequence ID" value="NZ_CP063849.1"/>
</dbReference>
<dbReference type="GO" id="GO:0005886">
    <property type="term" value="C:plasma membrane"/>
    <property type="evidence" value="ECO:0007669"/>
    <property type="project" value="UniProtKB-SubCell"/>
</dbReference>
<evidence type="ECO:0000256" key="6">
    <source>
        <dbReference type="ARBA" id="ARBA00022989"/>
    </source>
</evidence>
<feature type="transmembrane region" description="Helical" evidence="10">
    <location>
        <begin position="52"/>
        <end position="69"/>
    </location>
</feature>
<evidence type="ECO:0000313" key="14">
    <source>
        <dbReference type="EMBL" id="QOY85107.1"/>
    </source>
</evidence>
<dbReference type="InterPro" id="IPR027417">
    <property type="entry name" value="P-loop_NTPase"/>
</dbReference>
<keyword evidence="14" id="KW-0418">Kinase</keyword>
<dbReference type="PANTHER" id="PTHR32309">
    <property type="entry name" value="TYROSINE-PROTEIN KINASE"/>
    <property type="match status" value="1"/>
</dbReference>
<organism evidence="14 15">
    <name type="scientific">Paludibaculum fermentans</name>
    <dbReference type="NCBI Taxonomy" id="1473598"/>
    <lineage>
        <taxon>Bacteria</taxon>
        <taxon>Pseudomonadati</taxon>
        <taxon>Acidobacteriota</taxon>
        <taxon>Terriglobia</taxon>
        <taxon>Bryobacterales</taxon>
        <taxon>Bryobacteraceae</taxon>
        <taxon>Paludibaculum</taxon>
    </lineage>
</organism>
<evidence type="ECO:0000256" key="1">
    <source>
        <dbReference type="ARBA" id="ARBA00004651"/>
    </source>
</evidence>
<accession>A0A7S7NK68</accession>
<dbReference type="KEGG" id="pfer:IRI77_19930"/>
<evidence type="ECO:0000256" key="2">
    <source>
        <dbReference type="ARBA" id="ARBA00022475"/>
    </source>
</evidence>
<evidence type="ECO:0000256" key="4">
    <source>
        <dbReference type="ARBA" id="ARBA00022741"/>
    </source>
</evidence>
<dbReference type="InterPro" id="IPR003856">
    <property type="entry name" value="LPS_length_determ_N"/>
</dbReference>
<evidence type="ECO:0000256" key="7">
    <source>
        <dbReference type="ARBA" id="ARBA00023136"/>
    </source>
</evidence>
<dbReference type="Gene3D" id="3.40.50.300">
    <property type="entry name" value="P-loop containing nucleotide triphosphate hydrolases"/>
    <property type="match status" value="1"/>
</dbReference>
<dbReference type="Pfam" id="PF13807">
    <property type="entry name" value="GNVR"/>
    <property type="match status" value="1"/>
</dbReference>
<dbReference type="GO" id="GO:0004713">
    <property type="term" value="F:protein tyrosine kinase activity"/>
    <property type="evidence" value="ECO:0007669"/>
    <property type="project" value="TreeGrafter"/>
</dbReference>
<proteinExistence type="predicted"/>
<protein>
    <submittedName>
        <fullName evidence="14">Polysaccharide biosynthesis tyrosine autokinase</fullName>
    </submittedName>
</protein>
<keyword evidence="3 10" id="KW-0812">Transmembrane</keyword>
<dbReference type="EMBL" id="CP063849">
    <property type="protein sequence ID" value="QOY85107.1"/>
    <property type="molecule type" value="Genomic_DNA"/>
</dbReference>
<keyword evidence="4" id="KW-0547">Nucleotide-binding</keyword>
<dbReference type="InterPro" id="IPR032807">
    <property type="entry name" value="GNVR"/>
</dbReference>
<keyword evidence="5" id="KW-0067">ATP-binding</keyword>
<keyword evidence="15" id="KW-1185">Reference proteome</keyword>
<evidence type="ECO:0000256" key="9">
    <source>
        <dbReference type="SAM" id="MobiDB-lite"/>
    </source>
</evidence>
<name>A0A7S7NK68_PALFE</name>
<dbReference type="CDD" id="cd05387">
    <property type="entry name" value="BY-kinase"/>
    <property type="match status" value="1"/>
</dbReference>
<feature type="region of interest" description="Disordered" evidence="9">
    <location>
        <begin position="632"/>
        <end position="651"/>
    </location>
</feature>
<keyword evidence="6 10" id="KW-1133">Transmembrane helix</keyword>
<dbReference type="Pfam" id="PF01656">
    <property type="entry name" value="CbiA"/>
    <property type="match status" value="1"/>
</dbReference>
<dbReference type="InterPro" id="IPR005702">
    <property type="entry name" value="Wzc-like_C"/>
</dbReference>
<evidence type="ECO:0000259" key="11">
    <source>
        <dbReference type="Pfam" id="PF01656"/>
    </source>
</evidence>
<dbReference type="Proteomes" id="UP000593892">
    <property type="component" value="Chromosome"/>
</dbReference>
<evidence type="ECO:0000256" key="5">
    <source>
        <dbReference type="ARBA" id="ARBA00022840"/>
    </source>
</evidence>
<evidence type="ECO:0000313" key="15">
    <source>
        <dbReference type="Proteomes" id="UP000593892"/>
    </source>
</evidence>
<evidence type="ECO:0000259" key="12">
    <source>
        <dbReference type="Pfam" id="PF02706"/>
    </source>
</evidence>
<feature type="domain" description="CobQ/CobB/MinD/ParA nucleotide binding" evidence="11">
    <location>
        <begin position="570"/>
        <end position="808"/>
    </location>
</feature>
<feature type="domain" description="Polysaccharide chain length determinant N-terminal" evidence="12">
    <location>
        <begin position="39"/>
        <end position="129"/>
    </location>
</feature>
<reference evidence="14 15" key="1">
    <citation type="submission" date="2020-10" db="EMBL/GenBank/DDBJ databases">
        <title>Complete genome sequence of Paludibaculum fermentans P105T, a facultatively anaerobic acidobacterium capable of dissimilatory Fe(III) reduction.</title>
        <authorList>
            <person name="Dedysh S.N."/>
            <person name="Beletsky A.V."/>
            <person name="Kulichevskaya I.S."/>
            <person name="Mardanov A.V."/>
            <person name="Ravin N.V."/>
        </authorList>
    </citation>
    <scope>NUCLEOTIDE SEQUENCE [LARGE SCALE GENOMIC DNA]</scope>
    <source>
        <strain evidence="14 15">P105</strain>
    </source>
</reference>
<evidence type="ECO:0000256" key="10">
    <source>
        <dbReference type="SAM" id="Phobius"/>
    </source>
</evidence>
<keyword evidence="7 10" id="KW-0472">Membrane</keyword>
<comment type="subcellular location">
    <subcellularLocation>
        <location evidence="1">Cell membrane</location>
        <topology evidence="1">Multi-pass membrane protein</topology>
    </subcellularLocation>
</comment>
<dbReference type="InterPro" id="IPR050445">
    <property type="entry name" value="Bact_polysacc_biosynth/exp"/>
</dbReference>
<keyword evidence="14" id="KW-0808">Transferase</keyword>
<dbReference type="InterPro" id="IPR002586">
    <property type="entry name" value="CobQ/CobB/MinD/ParA_Nub-bd_dom"/>
</dbReference>
<feature type="coiled-coil region" evidence="8">
    <location>
        <begin position="310"/>
        <end position="380"/>
    </location>
</feature>
<keyword evidence="8" id="KW-0175">Coiled coil</keyword>
<dbReference type="AlphaFoldDB" id="A0A7S7NK68"/>
<sequence>MNLPARQQVIDASGYSAGDRGFQHTGYPAEMEEPDHGGLIEYWRILRRRKGTLILISGLGLLLAVLVTLPQTPVYQAKTTLEILELNQDFMNMKNVQQVADGGTSNLMTDIQTQIKILQSESLLDRVVASFKAKEVSDLGRGKSRISAWRRALNLPEPSGADAQSAALKMAQRDMKVRASGQTRIVEILVDSTDPRLATDFANRLTQEYIEQNMDARWKMSQRTGEFLSKQIDEMRVKLERSEDALQVYARRNGLLFSDDKTNVTTDKLKQVQESLTKAQTDRVQKQSRWEMATTAPSDTLPDVLDDKTLQEYETRLTDLRRQKAEFEETYTSDNPKVKRVEAQIVTVTRRLERQRTDILKRIKNEYDEALRREKLLEADYRQQAGLVTDQGDKAITYNILKRESDTNRQLYDSMLQRVKESAISSALKASNVRVVDPAKIPTKPYKPSFATNAALGLVTGLFLGVAFVVMTDRANRTLTEPADIAYYLNVPELGMIPAESSMTGKRMKYFGRSDKKKDDSSDDTGDEDIQRLELVTYQRKPSLLAESFRATLTSILFTGQDGRRPKLLVVTSPSPGEGKTTVVTNLAIALAETGQRVLLIDADTRKPRIHSIFGLVNERGLTTILRGNNHNGTASRYGRPYRNGDSRGNGRTNGVAASAFTGEVHREVATELPGDEQSLNGAGGHKPALLSSELATLLSGMVVETKVDGLYVLPSGPGVAGATNLLYSQQLPELLEHLQDEFDMIFIDTPPMLQIPDARVIGRLTSGVVLVVRANQTTRDAAIAARGRLRDDGIHVVGTVLNDWNPKQSPGGYYGYYDGHYGKYYKRYYGPTTEGESA</sequence>
<gene>
    <name evidence="14" type="ORF">IRI77_19930</name>
</gene>
<keyword evidence="2" id="KW-1003">Cell membrane</keyword>
<dbReference type="PANTHER" id="PTHR32309:SF13">
    <property type="entry name" value="FERRIC ENTEROBACTIN TRANSPORT PROTEIN FEPE"/>
    <property type="match status" value="1"/>
</dbReference>
<evidence type="ECO:0000259" key="13">
    <source>
        <dbReference type="Pfam" id="PF13807"/>
    </source>
</evidence>
<evidence type="ECO:0000256" key="8">
    <source>
        <dbReference type="SAM" id="Coils"/>
    </source>
</evidence>